<dbReference type="PANTHER" id="PTHR15706:SF2">
    <property type="entry name" value="SH3 AND PX DOMAIN-CONTAINING PROTEIN 2A"/>
    <property type="match status" value="1"/>
</dbReference>
<reference evidence="7" key="1">
    <citation type="submission" date="2013-12" db="EMBL/GenBank/DDBJ databases">
        <authorList>
            <person name="Genoscope - CEA"/>
        </authorList>
    </citation>
    <scope>NUCLEOTIDE SEQUENCE</scope>
    <source>
        <strain evidence="7">CBS 1993</strain>
    </source>
</reference>
<dbReference type="GO" id="GO:0043332">
    <property type="term" value="C:mating projection tip"/>
    <property type="evidence" value="ECO:0007669"/>
    <property type="project" value="TreeGrafter"/>
</dbReference>
<evidence type="ECO:0000256" key="3">
    <source>
        <dbReference type="PROSITE-ProRule" id="PRU00192"/>
    </source>
</evidence>
<name>W6MRU2_9ASCO</name>
<sequence length="610" mass="68315">MLGFRRSSKDKKSPKTPKQRSISSASSISYASSPLINSSSNDFANHTKVIQAKFSYTPQRSGEIGFDEGDFFFVAENASSSQEWIEAQDPNKNLKGLVPTSHFKFLEKSNRLEEINESLSPGPGLAVPPKRKSLTILYARVLYDFKGERSDELSVTAGENIIICAHHSFEWFIAKPITRLGGPGLVPVSYVQLLDMTTRMPSKLNVRQVIETEELPTVEQWKVLNAKYKAGSIVVGGKTNDYPNSHQSVSRNGSIGDTNRTSMMKKQRFQSQLDLVSLYVTEVDTESFANTSGKYWYLVRVALSNGSTRSLCRFYEDFFNFHQTVLNAFPREAGKVDGVPRVLPYIPGPLADINESLCHKRLPDLDRYLKELVGFPEYISRTQLIQSFFNLKDGDKQFAPTDDILPVHPLRPPPDLIVLPNTGSGNSPDENYYPQQQQQQQQQQLYTSIAMRNSQYQQDRMSQYENVKRNSIPLSQLTNRMSGLNIAGATQRQTSSSSSSSVVFNQQAKDPMPSSDVKLKLKFYYKYDIFAIVVADNSSLADIKTQVLKRVDESDLDGSSILSVHLYPKDSTNASDASHDAATEIVSDEQLWSSPAFVDKGRILVVVDEA</sequence>
<evidence type="ECO:0000313" key="7">
    <source>
        <dbReference type="EMBL" id="CDK29434.1"/>
    </source>
</evidence>
<dbReference type="Gene3D" id="2.30.30.40">
    <property type="entry name" value="SH3 Domains"/>
    <property type="match status" value="2"/>
</dbReference>
<evidence type="ECO:0000256" key="1">
    <source>
        <dbReference type="ARBA" id="ARBA00022443"/>
    </source>
</evidence>
<dbReference type="AlphaFoldDB" id="W6MRU2"/>
<dbReference type="Gene3D" id="3.10.20.90">
    <property type="entry name" value="Phosphatidylinositol 3-kinase Catalytic Subunit, Chain A, domain 1"/>
    <property type="match status" value="1"/>
</dbReference>
<reference evidence="7" key="2">
    <citation type="submission" date="2014-02" db="EMBL/GenBank/DDBJ databases">
        <title>Complete DNA sequence of /Kuraishia capsulata/ illustrates novel genomic features among budding yeasts (/Saccharomycotina/).</title>
        <authorList>
            <person name="Morales L."/>
            <person name="Noel B."/>
            <person name="Porcel B."/>
            <person name="Marcet-Houben M."/>
            <person name="Hullo M-F."/>
            <person name="Sacerdot C."/>
            <person name="Tekaia F."/>
            <person name="Leh-Louis V."/>
            <person name="Despons L."/>
            <person name="Khanna V."/>
            <person name="Aury J-M."/>
            <person name="Barbe V."/>
            <person name="Couloux A."/>
            <person name="Labadie K."/>
            <person name="Pelletier E."/>
            <person name="Souciet J-L."/>
            <person name="Boekhout T."/>
            <person name="Gabaldon T."/>
            <person name="Wincker P."/>
            <person name="Dujon B."/>
        </authorList>
    </citation>
    <scope>NUCLEOTIDE SEQUENCE</scope>
    <source>
        <strain evidence="7">CBS 1993</strain>
    </source>
</reference>
<dbReference type="CDD" id="cd06890">
    <property type="entry name" value="PX_Bem1p"/>
    <property type="match status" value="1"/>
</dbReference>
<keyword evidence="8" id="KW-1185">Reference proteome</keyword>
<dbReference type="SUPFAM" id="SSF50044">
    <property type="entry name" value="SH3-domain"/>
    <property type="match status" value="2"/>
</dbReference>
<evidence type="ECO:0000313" key="8">
    <source>
        <dbReference type="Proteomes" id="UP000019384"/>
    </source>
</evidence>
<feature type="region of interest" description="Disordered" evidence="4">
    <location>
        <begin position="421"/>
        <end position="441"/>
    </location>
</feature>
<evidence type="ECO:0000256" key="2">
    <source>
        <dbReference type="ARBA" id="ARBA00022737"/>
    </source>
</evidence>
<dbReference type="InterPro" id="IPR051228">
    <property type="entry name" value="NADPH_Oxidase/PX-Domain"/>
</dbReference>
<dbReference type="Pfam" id="PF00787">
    <property type="entry name" value="PX"/>
    <property type="match status" value="1"/>
</dbReference>
<dbReference type="SMART" id="SM00326">
    <property type="entry name" value="SH3"/>
    <property type="match status" value="2"/>
</dbReference>
<dbReference type="InterPro" id="IPR035549">
    <property type="entry name" value="Bem1/Scd2_SH3_2"/>
</dbReference>
<dbReference type="InterPro" id="IPR036028">
    <property type="entry name" value="SH3-like_dom_sf"/>
</dbReference>
<dbReference type="InterPro" id="IPR035550">
    <property type="entry name" value="Bem1/Scd2_PX"/>
</dbReference>
<dbReference type="SUPFAM" id="SSF64268">
    <property type="entry name" value="PX domain"/>
    <property type="match status" value="1"/>
</dbReference>
<dbReference type="PROSITE" id="PS50195">
    <property type="entry name" value="PX"/>
    <property type="match status" value="1"/>
</dbReference>
<evidence type="ECO:0008006" key="9">
    <source>
        <dbReference type="Google" id="ProtNLM"/>
    </source>
</evidence>
<dbReference type="InterPro" id="IPR001452">
    <property type="entry name" value="SH3_domain"/>
</dbReference>
<feature type="domain" description="SH3" evidence="5">
    <location>
        <begin position="45"/>
        <end position="108"/>
    </location>
</feature>
<dbReference type="RefSeq" id="XP_022461420.1">
    <property type="nucleotide sequence ID" value="XM_022600616.1"/>
</dbReference>
<dbReference type="PROSITE" id="PS50002">
    <property type="entry name" value="SH3"/>
    <property type="match status" value="2"/>
</dbReference>
<dbReference type="OrthoDB" id="548867at2759"/>
<keyword evidence="2" id="KW-0677">Repeat</keyword>
<dbReference type="CDD" id="cd11879">
    <property type="entry name" value="SH3_Bem1p_2"/>
    <property type="match status" value="1"/>
</dbReference>
<dbReference type="GO" id="GO:0035091">
    <property type="term" value="F:phosphatidylinositol binding"/>
    <property type="evidence" value="ECO:0007669"/>
    <property type="project" value="InterPro"/>
</dbReference>
<dbReference type="HOGENOM" id="CLU_014957_0_1_1"/>
<dbReference type="GeneID" id="34522808"/>
<evidence type="ECO:0000259" key="6">
    <source>
        <dbReference type="PROSITE" id="PS50195"/>
    </source>
</evidence>
<feature type="domain" description="SH3" evidence="5">
    <location>
        <begin position="134"/>
        <end position="196"/>
    </location>
</feature>
<gene>
    <name evidence="7" type="ORF">KUCA_T00005422001</name>
</gene>
<protein>
    <recommendedName>
        <fullName evidence="9">Bud emergence protein 1</fullName>
    </recommendedName>
</protein>
<dbReference type="EMBL" id="HG793130">
    <property type="protein sequence ID" value="CDK29434.1"/>
    <property type="molecule type" value="Genomic_DNA"/>
</dbReference>
<dbReference type="Pfam" id="PF00018">
    <property type="entry name" value="SH3_1"/>
    <property type="match status" value="2"/>
</dbReference>
<evidence type="ECO:0000259" key="5">
    <source>
        <dbReference type="PROSITE" id="PS50002"/>
    </source>
</evidence>
<dbReference type="GO" id="GO:0000747">
    <property type="term" value="P:conjugation with cellular fusion"/>
    <property type="evidence" value="ECO:0007669"/>
    <property type="project" value="TreeGrafter"/>
</dbReference>
<dbReference type="GO" id="GO:0005737">
    <property type="term" value="C:cytoplasm"/>
    <property type="evidence" value="ECO:0007669"/>
    <property type="project" value="TreeGrafter"/>
</dbReference>
<keyword evidence="1 3" id="KW-0728">SH3 domain</keyword>
<dbReference type="PANTHER" id="PTHR15706">
    <property type="entry name" value="SH3 MULTIPLE DOMAIN"/>
    <property type="match status" value="1"/>
</dbReference>
<evidence type="ECO:0000256" key="4">
    <source>
        <dbReference type="SAM" id="MobiDB-lite"/>
    </source>
</evidence>
<dbReference type="Proteomes" id="UP000019384">
    <property type="component" value="Unassembled WGS sequence"/>
</dbReference>
<dbReference type="STRING" id="1382522.W6MRU2"/>
<dbReference type="SMART" id="SM00312">
    <property type="entry name" value="PX"/>
    <property type="match status" value="1"/>
</dbReference>
<organism evidence="7 8">
    <name type="scientific">Kuraishia capsulata CBS 1993</name>
    <dbReference type="NCBI Taxonomy" id="1382522"/>
    <lineage>
        <taxon>Eukaryota</taxon>
        <taxon>Fungi</taxon>
        <taxon>Dikarya</taxon>
        <taxon>Ascomycota</taxon>
        <taxon>Saccharomycotina</taxon>
        <taxon>Pichiomycetes</taxon>
        <taxon>Pichiales</taxon>
        <taxon>Pichiaceae</taxon>
        <taxon>Kuraishia</taxon>
    </lineage>
</organism>
<feature type="domain" description="PX" evidence="6">
    <location>
        <begin position="275"/>
        <end position="396"/>
    </location>
</feature>
<dbReference type="GO" id="GO:0030674">
    <property type="term" value="F:protein-macromolecule adaptor activity"/>
    <property type="evidence" value="ECO:0007669"/>
    <property type="project" value="TreeGrafter"/>
</dbReference>
<dbReference type="Gene3D" id="3.30.1520.10">
    <property type="entry name" value="Phox-like domain"/>
    <property type="match status" value="1"/>
</dbReference>
<proteinExistence type="predicted"/>
<feature type="compositionally biased region" description="Basic residues" evidence="4">
    <location>
        <begin position="1"/>
        <end position="18"/>
    </location>
</feature>
<dbReference type="InterPro" id="IPR036871">
    <property type="entry name" value="PX_dom_sf"/>
</dbReference>
<dbReference type="InterPro" id="IPR001683">
    <property type="entry name" value="PX_dom"/>
</dbReference>
<dbReference type="SUPFAM" id="SSF54277">
    <property type="entry name" value="CAD &amp; PB1 domains"/>
    <property type="match status" value="1"/>
</dbReference>
<feature type="region of interest" description="Disordered" evidence="4">
    <location>
        <begin position="1"/>
        <end position="26"/>
    </location>
</feature>
<accession>W6MRU2</accession>